<dbReference type="CDD" id="cd09895">
    <property type="entry name" value="NGN_SP_UpxY"/>
    <property type="match status" value="1"/>
</dbReference>
<proteinExistence type="predicted"/>
<dbReference type="SUPFAM" id="SSF50104">
    <property type="entry name" value="Translation proteins SH3-like domain"/>
    <property type="match status" value="1"/>
</dbReference>
<dbReference type="SUPFAM" id="SSF82679">
    <property type="entry name" value="N-utilization substance G protein NusG, N-terminal domain"/>
    <property type="match status" value="1"/>
</dbReference>
<keyword evidence="3" id="KW-0804">Transcription</keyword>
<dbReference type="PANTHER" id="PTHR30265">
    <property type="entry name" value="RHO-INTERACTING TRANSCRIPTION TERMINATION FACTOR NUSG"/>
    <property type="match status" value="1"/>
</dbReference>
<keyword evidence="2" id="KW-0805">Transcription regulation</keyword>
<comment type="caution">
    <text evidence="5">The sequence shown here is derived from an EMBL/GenBank/DDBJ whole genome shotgun (WGS) entry which is preliminary data.</text>
</comment>
<sequence>MNWYVLYVKPQSEKKVASALKRIGVTVFCPTITEVRVWSDRKKKLEVPLFKSYVFVQLSENQRNRVFEVHGVVRYLFWLGKPAVVRDAEIETIKSWLADEKLEDFEVKQYRPGDAVKLSSGPLKDKKAVIHEIGPKTMRLVLKDLGVVVVASIRDVSKV</sequence>
<dbReference type="NCBIfam" id="NF033644">
    <property type="entry name" value="antiterm_UpxY"/>
    <property type="match status" value="1"/>
</dbReference>
<evidence type="ECO:0000256" key="1">
    <source>
        <dbReference type="ARBA" id="ARBA00022814"/>
    </source>
</evidence>
<dbReference type="InterPro" id="IPR008991">
    <property type="entry name" value="Translation_prot_SH3-like_sf"/>
</dbReference>
<dbReference type="GO" id="GO:0006354">
    <property type="term" value="P:DNA-templated transcription elongation"/>
    <property type="evidence" value="ECO:0007669"/>
    <property type="project" value="InterPro"/>
</dbReference>
<dbReference type="SMART" id="SM00738">
    <property type="entry name" value="NGN"/>
    <property type="match status" value="1"/>
</dbReference>
<dbReference type="AlphaFoldDB" id="A0A4Q0NRP8"/>
<dbReference type="Proteomes" id="UP000289821">
    <property type="component" value="Unassembled WGS sequence"/>
</dbReference>
<accession>A0A4Q0NRP8</accession>
<dbReference type="GO" id="GO:0031564">
    <property type="term" value="P:transcription antitermination"/>
    <property type="evidence" value="ECO:0007669"/>
    <property type="project" value="UniProtKB-KW"/>
</dbReference>
<dbReference type="PANTHER" id="PTHR30265:SF4">
    <property type="entry name" value="KOW MOTIF FAMILY PROTEIN, EXPRESSED"/>
    <property type="match status" value="1"/>
</dbReference>
<keyword evidence="1" id="KW-0889">Transcription antitermination</keyword>
<dbReference type="RefSeq" id="WP_128761871.1">
    <property type="nucleotide sequence ID" value="NZ_QOVI01000005.1"/>
</dbReference>
<evidence type="ECO:0000313" key="5">
    <source>
        <dbReference type="EMBL" id="RXG13084.1"/>
    </source>
</evidence>
<dbReference type="Pfam" id="PF02357">
    <property type="entry name" value="NusG"/>
    <property type="match status" value="1"/>
</dbReference>
<dbReference type="InterPro" id="IPR006645">
    <property type="entry name" value="NGN-like_dom"/>
</dbReference>
<evidence type="ECO:0000313" key="6">
    <source>
        <dbReference type="Proteomes" id="UP000289821"/>
    </source>
</evidence>
<reference evidence="5 6" key="1">
    <citation type="submission" date="2018-07" db="EMBL/GenBank/DDBJ databases">
        <title>Leeuwenhoekiella genomics.</title>
        <authorList>
            <person name="Tahon G."/>
            <person name="Willems A."/>
        </authorList>
    </citation>
    <scope>NUCLEOTIDE SEQUENCE [LARGE SCALE GENOMIC DNA]</scope>
    <source>
        <strain evidence="5 6">R-50232</strain>
    </source>
</reference>
<name>A0A4Q0NRP8_9FLAO</name>
<dbReference type="InterPro" id="IPR043425">
    <property type="entry name" value="NusG-like"/>
</dbReference>
<evidence type="ECO:0000256" key="3">
    <source>
        <dbReference type="ARBA" id="ARBA00023163"/>
    </source>
</evidence>
<keyword evidence="6" id="KW-1185">Reference proteome</keyword>
<protein>
    <submittedName>
        <fullName evidence="5">Transcription antitermination factor NusG</fullName>
    </submittedName>
</protein>
<dbReference type="InterPro" id="IPR036735">
    <property type="entry name" value="NGN_dom_sf"/>
</dbReference>
<dbReference type="Gene3D" id="3.30.70.940">
    <property type="entry name" value="NusG, N-terminal domain"/>
    <property type="match status" value="1"/>
</dbReference>
<evidence type="ECO:0000259" key="4">
    <source>
        <dbReference type="SMART" id="SM00738"/>
    </source>
</evidence>
<dbReference type="EMBL" id="QOVI01000005">
    <property type="protein sequence ID" value="RXG13084.1"/>
    <property type="molecule type" value="Genomic_DNA"/>
</dbReference>
<gene>
    <name evidence="5" type="ORF">DSM04_10562</name>
</gene>
<evidence type="ECO:0000256" key="2">
    <source>
        <dbReference type="ARBA" id="ARBA00023015"/>
    </source>
</evidence>
<feature type="domain" description="NusG-like N-terminal" evidence="4">
    <location>
        <begin position="1"/>
        <end position="97"/>
    </location>
</feature>
<organism evidence="5 6">
    <name type="scientific">Leeuwenhoekiella aestuarii</name>
    <dbReference type="NCBI Taxonomy" id="2249426"/>
    <lineage>
        <taxon>Bacteria</taxon>
        <taxon>Pseudomonadati</taxon>
        <taxon>Bacteroidota</taxon>
        <taxon>Flavobacteriia</taxon>
        <taxon>Flavobacteriales</taxon>
        <taxon>Flavobacteriaceae</taxon>
        <taxon>Leeuwenhoekiella</taxon>
    </lineage>
</organism>